<sequence>MVYPVRIFGRWWLQPAPPTVQETRMPMSRLAARFRAAAFRLTSLALAGALTGAAGTAWAQEGAYPSKPIRLVIPFAPGGVTDLVGRAMAQSLTQHLGQPVVPENRAGASGVPGAEIVAKAAPDGYTLMVSNISINSVNAAAFARLPYHPQNSFTLISQVSQQPLLVTVNPQVPVKTLPELVALAKAQPGSLNFGSAGTSLQLASEAFNQAAGLRMTHVPYKGSGPAMTDLVAGHIQVLFDATSSLGPFVKDGRVRALAITAAKRSPQFPDVPTLVELGYPSIEVNSWQGLAGPAGLPPAVVARLGAAMKQVADDPQVKAQFDRLGIEAVHTSPEAFRRFAAAETARWQSVAQKAGLKPE</sequence>
<dbReference type="Gene3D" id="3.40.190.10">
    <property type="entry name" value="Periplasmic binding protein-like II"/>
    <property type="match status" value="1"/>
</dbReference>
<evidence type="ECO:0008006" key="4">
    <source>
        <dbReference type="Google" id="ProtNLM"/>
    </source>
</evidence>
<keyword evidence="3" id="KW-1185">Reference proteome</keyword>
<protein>
    <recommendedName>
        <fullName evidence="4">ABC transporter substrate-binding protein</fullName>
    </recommendedName>
</protein>
<gene>
    <name evidence="2" type="ORF">CCO03_01460</name>
</gene>
<evidence type="ECO:0000256" key="1">
    <source>
        <dbReference type="ARBA" id="ARBA00006987"/>
    </source>
</evidence>
<dbReference type="Proteomes" id="UP000196138">
    <property type="component" value="Chromosome"/>
</dbReference>
<dbReference type="SUPFAM" id="SSF53850">
    <property type="entry name" value="Periplasmic binding protein-like II"/>
    <property type="match status" value="1"/>
</dbReference>
<dbReference type="EMBL" id="CP021455">
    <property type="protein sequence ID" value="ARU03527.1"/>
    <property type="molecule type" value="Genomic_DNA"/>
</dbReference>
<dbReference type="CDD" id="cd07012">
    <property type="entry name" value="PBP2_Bug_TTT"/>
    <property type="match status" value="1"/>
</dbReference>
<dbReference type="InterPro" id="IPR042100">
    <property type="entry name" value="Bug_dom1"/>
</dbReference>
<accession>A0A1Y0EIV6</accession>
<dbReference type="PIRSF" id="PIRSF017082">
    <property type="entry name" value="YflP"/>
    <property type="match status" value="1"/>
</dbReference>
<name>A0A1Y0EIV6_9BURK</name>
<dbReference type="InterPro" id="IPR005064">
    <property type="entry name" value="BUG"/>
</dbReference>
<dbReference type="Gene3D" id="3.40.190.150">
    <property type="entry name" value="Bordetella uptake gene, domain 1"/>
    <property type="match status" value="1"/>
</dbReference>
<organism evidence="2 3">
    <name type="scientific">Comamonas serinivorans</name>
    <dbReference type="NCBI Taxonomy" id="1082851"/>
    <lineage>
        <taxon>Bacteria</taxon>
        <taxon>Pseudomonadati</taxon>
        <taxon>Pseudomonadota</taxon>
        <taxon>Betaproteobacteria</taxon>
        <taxon>Burkholderiales</taxon>
        <taxon>Comamonadaceae</taxon>
        <taxon>Comamonas</taxon>
    </lineage>
</organism>
<dbReference type="KEGG" id="cser:CCO03_01460"/>
<comment type="similarity">
    <text evidence="1">Belongs to the UPF0065 (bug) family.</text>
</comment>
<proteinExistence type="inferred from homology"/>
<evidence type="ECO:0000313" key="2">
    <source>
        <dbReference type="EMBL" id="ARU03527.1"/>
    </source>
</evidence>
<dbReference type="PANTHER" id="PTHR42928">
    <property type="entry name" value="TRICARBOXYLATE-BINDING PROTEIN"/>
    <property type="match status" value="1"/>
</dbReference>
<reference evidence="2 3" key="1">
    <citation type="submission" date="2017-05" db="EMBL/GenBank/DDBJ databases">
        <authorList>
            <person name="Song R."/>
            <person name="Chenine A.L."/>
            <person name="Ruprecht R.M."/>
        </authorList>
    </citation>
    <scope>NUCLEOTIDE SEQUENCE [LARGE SCALE GENOMIC DNA]</scope>
    <source>
        <strain evidence="2 3">DSM 26136</strain>
    </source>
</reference>
<dbReference type="PANTHER" id="PTHR42928:SF5">
    <property type="entry name" value="BLR1237 PROTEIN"/>
    <property type="match status" value="1"/>
</dbReference>
<evidence type="ECO:0000313" key="3">
    <source>
        <dbReference type="Proteomes" id="UP000196138"/>
    </source>
</evidence>
<dbReference type="Pfam" id="PF03401">
    <property type="entry name" value="TctC"/>
    <property type="match status" value="1"/>
</dbReference>
<dbReference type="AlphaFoldDB" id="A0A1Y0EIV6"/>